<dbReference type="Proteomes" id="UP000064967">
    <property type="component" value="Chromosome"/>
</dbReference>
<dbReference type="STRING" id="1391654.AKJ09_05721"/>
<keyword evidence="2" id="KW-1185">Reference proteome</keyword>
<evidence type="ECO:0000313" key="1">
    <source>
        <dbReference type="EMBL" id="AKU99057.1"/>
    </source>
</evidence>
<gene>
    <name evidence="1" type="ORF">AKJ09_05721</name>
</gene>
<evidence type="ECO:0000313" key="2">
    <source>
        <dbReference type="Proteomes" id="UP000064967"/>
    </source>
</evidence>
<dbReference type="KEGG" id="llu:AKJ09_05721"/>
<sequence>MTVSVGSVAPASVSVSGTNLSLVVAHAAHTTSARAKEQTIARSSLLIDGRRET</sequence>
<reference evidence="1 2" key="1">
    <citation type="submission" date="2015-08" db="EMBL/GenBank/DDBJ databases">
        <authorList>
            <person name="Babu N.S."/>
            <person name="Beckwith C.J."/>
            <person name="Beseler K.G."/>
            <person name="Brison A."/>
            <person name="Carone J.V."/>
            <person name="Caskin T.P."/>
            <person name="Diamond M."/>
            <person name="Durham M.E."/>
            <person name="Foxe J.M."/>
            <person name="Go M."/>
            <person name="Henderson B.A."/>
            <person name="Jones I.B."/>
            <person name="McGettigan J.A."/>
            <person name="Micheletti S.J."/>
            <person name="Nasrallah M.E."/>
            <person name="Ortiz D."/>
            <person name="Piller C.R."/>
            <person name="Privatt S.R."/>
            <person name="Schneider S.L."/>
            <person name="Sharp S."/>
            <person name="Smith T.C."/>
            <person name="Stanton J.D."/>
            <person name="Ullery H.E."/>
            <person name="Wilson R.J."/>
            <person name="Serrano M.G."/>
            <person name="Buck G."/>
            <person name="Lee V."/>
            <person name="Wang Y."/>
            <person name="Carvalho R."/>
            <person name="Voegtly L."/>
            <person name="Shi R."/>
            <person name="Duckworth R."/>
            <person name="Johnson A."/>
            <person name="Loviza R."/>
            <person name="Walstead R."/>
            <person name="Shah Z."/>
            <person name="Kiflezghi M."/>
            <person name="Wade K."/>
            <person name="Ball S.L."/>
            <person name="Bradley K.W."/>
            <person name="Asai D.J."/>
            <person name="Bowman C.A."/>
            <person name="Russell D.A."/>
            <person name="Pope W.H."/>
            <person name="Jacobs-Sera D."/>
            <person name="Hendrix R.W."/>
            <person name="Hatfull G.F."/>
        </authorList>
    </citation>
    <scope>NUCLEOTIDE SEQUENCE [LARGE SCALE GENOMIC DNA]</scope>
    <source>
        <strain evidence="1 2">DSM 27648</strain>
    </source>
</reference>
<dbReference type="AlphaFoldDB" id="A0A0K1PZY5"/>
<protein>
    <submittedName>
        <fullName evidence="1">Uncharacterized protein</fullName>
    </submittedName>
</protein>
<name>A0A0K1PZY5_9BACT</name>
<proteinExistence type="predicted"/>
<dbReference type="EMBL" id="CP012333">
    <property type="protein sequence ID" value="AKU99057.1"/>
    <property type="molecule type" value="Genomic_DNA"/>
</dbReference>
<organism evidence="1 2">
    <name type="scientific">Labilithrix luteola</name>
    <dbReference type="NCBI Taxonomy" id="1391654"/>
    <lineage>
        <taxon>Bacteria</taxon>
        <taxon>Pseudomonadati</taxon>
        <taxon>Myxococcota</taxon>
        <taxon>Polyangia</taxon>
        <taxon>Polyangiales</taxon>
        <taxon>Labilitrichaceae</taxon>
        <taxon>Labilithrix</taxon>
    </lineage>
</organism>
<accession>A0A0K1PZY5</accession>